<evidence type="ECO:0000313" key="1">
    <source>
        <dbReference type="EMBL" id="KAF2006723.1"/>
    </source>
</evidence>
<name>A0A6A5WY36_9PLEO</name>
<evidence type="ECO:0008006" key="3">
    <source>
        <dbReference type="Google" id="ProtNLM"/>
    </source>
</evidence>
<gene>
    <name evidence="1" type="ORF">P154DRAFT_223703</name>
</gene>
<organism evidence="1 2">
    <name type="scientific">Amniculicola lignicola CBS 123094</name>
    <dbReference type="NCBI Taxonomy" id="1392246"/>
    <lineage>
        <taxon>Eukaryota</taxon>
        <taxon>Fungi</taxon>
        <taxon>Dikarya</taxon>
        <taxon>Ascomycota</taxon>
        <taxon>Pezizomycotina</taxon>
        <taxon>Dothideomycetes</taxon>
        <taxon>Pleosporomycetidae</taxon>
        <taxon>Pleosporales</taxon>
        <taxon>Amniculicolaceae</taxon>
        <taxon>Amniculicola</taxon>
    </lineage>
</organism>
<dbReference type="EMBL" id="ML977559">
    <property type="protein sequence ID" value="KAF2006723.1"/>
    <property type="molecule type" value="Genomic_DNA"/>
</dbReference>
<sequence>MARDVDLTLRGNQARLFLRTILDKPVLAGKVKSMKLDLPSALDDDIMIADRKMIFNRWQQPRVNSDEFVREIQPILQLKQLKFLELDMSERSRQTLPSGGVGDLPKGEKESSLGTLIINGWCSPYDPACLLSRFKALKILTYRAYQKRWMRGHLSLSQHRDWVETWEALRHLKDSLRTLHLDFTVLHPVSHCFTPVGLKEFSSLVVFEVTGRFIPLPGAMDHIRRVHSVD</sequence>
<reference evidence="1" key="1">
    <citation type="journal article" date="2020" name="Stud. Mycol.">
        <title>101 Dothideomycetes genomes: a test case for predicting lifestyles and emergence of pathogens.</title>
        <authorList>
            <person name="Haridas S."/>
            <person name="Albert R."/>
            <person name="Binder M."/>
            <person name="Bloem J."/>
            <person name="Labutti K."/>
            <person name="Salamov A."/>
            <person name="Andreopoulos B."/>
            <person name="Baker S."/>
            <person name="Barry K."/>
            <person name="Bills G."/>
            <person name="Bluhm B."/>
            <person name="Cannon C."/>
            <person name="Castanera R."/>
            <person name="Culley D."/>
            <person name="Daum C."/>
            <person name="Ezra D."/>
            <person name="Gonzalez J."/>
            <person name="Henrissat B."/>
            <person name="Kuo A."/>
            <person name="Liang C."/>
            <person name="Lipzen A."/>
            <person name="Lutzoni F."/>
            <person name="Magnuson J."/>
            <person name="Mondo S."/>
            <person name="Nolan M."/>
            <person name="Ohm R."/>
            <person name="Pangilinan J."/>
            <person name="Park H.-J."/>
            <person name="Ramirez L."/>
            <person name="Alfaro M."/>
            <person name="Sun H."/>
            <person name="Tritt A."/>
            <person name="Yoshinaga Y."/>
            <person name="Zwiers L.-H."/>
            <person name="Turgeon B."/>
            <person name="Goodwin S."/>
            <person name="Spatafora J."/>
            <person name="Crous P."/>
            <person name="Grigoriev I."/>
        </authorList>
    </citation>
    <scope>NUCLEOTIDE SEQUENCE</scope>
    <source>
        <strain evidence="1">CBS 123094</strain>
    </source>
</reference>
<dbReference type="AlphaFoldDB" id="A0A6A5WY36"/>
<accession>A0A6A5WY36</accession>
<proteinExistence type="predicted"/>
<evidence type="ECO:0000313" key="2">
    <source>
        <dbReference type="Proteomes" id="UP000799779"/>
    </source>
</evidence>
<dbReference type="Proteomes" id="UP000799779">
    <property type="component" value="Unassembled WGS sequence"/>
</dbReference>
<protein>
    <recommendedName>
        <fullName evidence="3">F-box domain-containing protein</fullName>
    </recommendedName>
</protein>
<keyword evidence="2" id="KW-1185">Reference proteome</keyword>